<feature type="signal peptide" evidence="1">
    <location>
        <begin position="1"/>
        <end position="29"/>
    </location>
</feature>
<dbReference type="Proteomes" id="UP000026915">
    <property type="component" value="Chromosome 8"/>
</dbReference>
<dbReference type="InParanoid" id="A0A061FJ04"/>
<keyword evidence="1" id="KW-0732">Signal</keyword>
<gene>
    <name evidence="2" type="ORF">TCM_035457</name>
</gene>
<feature type="chain" id="PRO_5001598077" evidence="1">
    <location>
        <begin position="30"/>
        <end position="83"/>
    </location>
</feature>
<reference evidence="2 3" key="1">
    <citation type="journal article" date="2013" name="Genome Biol.">
        <title>The genome sequence of the most widely cultivated cacao type and its use to identify candidate genes regulating pod color.</title>
        <authorList>
            <person name="Motamayor J.C."/>
            <person name="Mockaitis K."/>
            <person name="Schmutz J."/>
            <person name="Haiminen N."/>
            <person name="Iii D.L."/>
            <person name="Cornejo O."/>
            <person name="Findley S.D."/>
            <person name="Zheng P."/>
            <person name="Utro F."/>
            <person name="Royaert S."/>
            <person name="Saski C."/>
            <person name="Jenkins J."/>
            <person name="Podicheti R."/>
            <person name="Zhao M."/>
            <person name="Scheffler B.E."/>
            <person name="Stack J.C."/>
            <person name="Feltus F.A."/>
            <person name="Mustiga G.M."/>
            <person name="Amores F."/>
            <person name="Phillips W."/>
            <person name="Marelli J.P."/>
            <person name="May G.D."/>
            <person name="Shapiro H."/>
            <person name="Ma J."/>
            <person name="Bustamante C.D."/>
            <person name="Schnell R.J."/>
            <person name="Main D."/>
            <person name="Gilbert D."/>
            <person name="Parida L."/>
            <person name="Kuhn D.N."/>
        </authorList>
    </citation>
    <scope>NUCLEOTIDE SEQUENCE [LARGE SCALE GENOMIC DNA]</scope>
    <source>
        <strain evidence="3">cv. Matina 1-6</strain>
    </source>
</reference>
<protein>
    <submittedName>
        <fullName evidence="2">Uncharacterized protein</fullName>
    </submittedName>
</protein>
<sequence>MWLFSRLKPLLKFMLLQLFVFPQVPVLDTDPTPQHSHGDRVLWPSNCKRKLRNSWTHSSWMPMSDTLDSKQCRLEMPVLMWYP</sequence>
<dbReference type="EMBL" id="CM001886">
    <property type="protein sequence ID" value="EOY16637.1"/>
    <property type="molecule type" value="Genomic_DNA"/>
</dbReference>
<dbReference type="HOGENOM" id="CLU_2547184_0_0_1"/>
<organism evidence="2 3">
    <name type="scientific">Theobroma cacao</name>
    <name type="common">Cacao</name>
    <name type="synonym">Cocoa</name>
    <dbReference type="NCBI Taxonomy" id="3641"/>
    <lineage>
        <taxon>Eukaryota</taxon>
        <taxon>Viridiplantae</taxon>
        <taxon>Streptophyta</taxon>
        <taxon>Embryophyta</taxon>
        <taxon>Tracheophyta</taxon>
        <taxon>Spermatophyta</taxon>
        <taxon>Magnoliopsida</taxon>
        <taxon>eudicotyledons</taxon>
        <taxon>Gunneridae</taxon>
        <taxon>Pentapetalae</taxon>
        <taxon>rosids</taxon>
        <taxon>malvids</taxon>
        <taxon>Malvales</taxon>
        <taxon>Malvaceae</taxon>
        <taxon>Byttnerioideae</taxon>
        <taxon>Theobroma</taxon>
    </lineage>
</organism>
<evidence type="ECO:0000313" key="2">
    <source>
        <dbReference type="EMBL" id="EOY16637.1"/>
    </source>
</evidence>
<dbReference type="Gramene" id="EOY16637">
    <property type="protein sequence ID" value="EOY16637"/>
    <property type="gene ID" value="TCM_035457"/>
</dbReference>
<accession>A0A061FJ04</accession>
<dbReference type="AlphaFoldDB" id="A0A061FJ04"/>
<evidence type="ECO:0000256" key="1">
    <source>
        <dbReference type="SAM" id="SignalP"/>
    </source>
</evidence>
<evidence type="ECO:0000313" key="3">
    <source>
        <dbReference type="Proteomes" id="UP000026915"/>
    </source>
</evidence>
<keyword evidence="3" id="KW-1185">Reference proteome</keyword>
<proteinExistence type="predicted"/>
<name>A0A061FJ04_THECC</name>